<reference evidence="1 2" key="1">
    <citation type="submission" date="2023-03" db="EMBL/GenBank/DDBJ databases">
        <title>WGS of Gossypium arboreum.</title>
        <authorList>
            <person name="Yu D."/>
        </authorList>
    </citation>
    <scope>NUCLEOTIDE SEQUENCE [LARGE SCALE GENOMIC DNA]</scope>
    <source>
        <tissue evidence="1">Leaf</tissue>
    </source>
</reference>
<comment type="caution">
    <text evidence="1">The sequence shown here is derived from an EMBL/GenBank/DDBJ whole genome shotgun (WGS) entry which is preliminary data.</text>
</comment>
<sequence length="81" mass="9085">MNFSSMEEMFSIKVFSRRFCLFLWHGFVCFYCTIMSDSIGRRSFAIKRRGGSGGLSNAEDVAIGLRSGYGLDAIILEQIEG</sequence>
<proteinExistence type="predicted"/>
<evidence type="ECO:0000313" key="2">
    <source>
        <dbReference type="Proteomes" id="UP001358586"/>
    </source>
</evidence>
<dbReference type="EMBL" id="JARKNE010000009">
    <property type="protein sequence ID" value="KAK5804204.1"/>
    <property type="molecule type" value="Genomic_DNA"/>
</dbReference>
<protein>
    <submittedName>
        <fullName evidence="1">Uncharacterized protein</fullName>
    </submittedName>
</protein>
<gene>
    <name evidence="1" type="ORF">PVK06_031853</name>
</gene>
<name>A0ABR0NUN0_GOSAR</name>
<organism evidence="1 2">
    <name type="scientific">Gossypium arboreum</name>
    <name type="common">Tree cotton</name>
    <name type="synonym">Gossypium nanking</name>
    <dbReference type="NCBI Taxonomy" id="29729"/>
    <lineage>
        <taxon>Eukaryota</taxon>
        <taxon>Viridiplantae</taxon>
        <taxon>Streptophyta</taxon>
        <taxon>Embryophyta</taxon>
        <taxon>Tracheophyta</taxon>
        <taxon>Spermatophyta</taxon>
        <taxon>Magnoliopsida</taxon>
        <taxon>eudicotyledons</taxon>
        <taxon>Gunneridae</taxon>
        <taxon>Pentapetalae</taxon>
        <taxon>rosids</taxon>
        <taxon>malvids</taxon>
        <taxon>Malvales</taxon>
        <taxon>Malvaceae</taxon>
        <taxon>Malvoideae</taxon>
        <taxon>Gossypium</taxon>
    </lineage>
</organism>
<keyword evidence="2" id="KW-1185">Reference proteome</keyword>
<accession>A0ABR0NUN0</accession>
<dbReference type="Proteomes" id="UP001358586">
    <property type="component" value="Chromosome 9"/>
</dbReference>
<evidence type="ECO:0000313" key="1">
    <source>
        <dbReference type="EMBL" id="KAK5804204.1"/>
    </source>
</evidence>